<evidence type="ECO:0000256" key="6">
    <source>
        <dbReference type="SAM" id="Phobius"/>
    </source>
</evidence>
<dbReference type="GO" id="GO:0005886">
    <property type="term" value="C:plasma membrane"/>
    <property type="evidence" value="ECO:0007669"/>
    <property type="project" value="UniProtKB-SubCell"/>
</dbReference>
<dbReference type="RefSeq" id="WP_157097745.1">
    <property type="nucleotide sequence ID" value="NZ_JPVZ01000004.1"/>
</dbReference>
<feature type="transmembrane region" description="Helical" evidence="6">
    <location>
        <begin position="787"/>
        <end position="812"/>
    </location>
</feature>
<dbReference type="Proteomes" id="UP000094009">
    <property type="component" value="Unassembled WGS sequence"/>
</dbReference>
<sequence length="860" mass="92124">MRRSTSLLLTSQSIPTSLRLALRELRKPGIGIVTLFATLVFAATILVLTVSLTQSVRDGLRQSAQQTIGGDISLRLFHRAPTTDEVAFLETLGTLSLTIEQRVMVQPSGNQPAVLSELKAVDAAYPLFGHLKLSPDIPLSEALGTRDGKPGIVVGPELIEGGGYRVGDTLYLGGQPYQIRAGIAAEPERKFRLFSLGPRVIVGLDAYRNSPLLVPGKQVYWYLRIKLPPDNTRSPDQIIAIIEDQFPDSGWRIVSAADGVPGLERIGDFASAFVSLMGIAIFAIATSAIRNALTADLAARRPRFATLRSLGARPQEVATSIIWQMGLVTALAILIAVVLTVIAGEMLGPLFAEMLGFDARPTFENGPLIAGFVFGFVALVAINPIRDASEASPACLFRHQDRRETQGTIKRRSTKLMIIKALIAACLLGIASALIDLGWFSLVLLAVLVGCQLLFVGLGRIIRAIAGKLSTRHRLSPTLRLALRNIARPSAPTVTITASFGLAMACLTAVMLFGSLASQHLKSVLPFQTPDVVFFDIPPTEQDAFQADILRADGVQSITQMPFLHGRVTHLNGVPLTQAQVPRRYHWFLRGDRGMSWTDRPTAYMTESTLTDGQWWPPESVNEGLASIDAGVAQAIGAAVGDSLTVNIMGKPHNVRIANLRQIDWTRLDLDFPIVLSPMSPAFDHGVISAVQLNDTMDARASMAPILETHRDIPVIFVNDVLAKLTRLFDGVVAGLLAITTLATFGAVLVIICGLIALRQRQTETLAMLRALGIRPRQISQTGALETGLMVSISGLVGLMAGSGIAIIAAQAIGTIDLAKVVTIAGPMIASAFGAIVVLGFGGGWILQAASLRAQAGWRG</sequence>
<dbReference type="AlphaFoldDB" id="A0A853L0Y8"/>
<evidence type="ECO:0000259" key="7">
    <source>
        <dbReference type="Pfam" id="PF02687"/>
    </source>
</evidence>
<dbReference type="InterPro" id="IPR038766">
    <property type="entry name" value="Membrane_comp_ABC_pdt"/>
</dbReference>
<proteinExistence type="predicted"/>
<keyword evidence="4 6" id="KW-1133">Transmembrane helix</keyword>
<feature type="transmembrane region" description="Helical" evidence="6">
    <location>
        <begin position="441"/>
        <end position="462"/>
    </location>
</feature>
<keyword evidence="5 6" id="KW-0472">Membrane</keyword>
<feature type="transmembrane region" description="Helical" evidence="6">
    <location>
        <begin position="321"/>
        <end position="343"/>
    </location>
</feature>
<feature type="transmembrane region" description="Helical" evidence="6">
    <location>
        <begin position="29"/>
        <end position="52"/>
    </location>
</feature>
<accession>A0A853L0Y8</accession>
<evidence type="ECO:0000256" key="3">
    <source>
        <dbReference type="ARBA" id="ARBA00022692"/>
    </source>
</evidence>
<reference evidence="8 9" key="1">
    <citation type="submission" date="2014-07" db="EMBL/GenBank/DDBJ databases">
        <title>Draft genome sequence of Thalassospira tepidiphila 1-1B.</title>
        <authorList>
            <person name="Lai Q."/>
            <person name="Shao Z."/>
        </authorList>
    </citation>
    <scope>NUCLEOTIDE SEQUENCE [LARGE SCALE GENOMIC DNA]</scope>
    <source>
        <strain evidence="8 9">MCCC 1A03514</strain>
    </source>
</reference>
<dbReference type="PANTHER" id="PTHR30287">
    <property type="entry name" value="MEMBRANE COMPONENT OF PREDICTED ABC SUPERFAMILY METABOLITE UPTAKE TRANSPORTER"/>
    <property type="match status" value="1"/>
</dbReference>
<name>A0A853L0Y8_9PROT</name>
<organism evidence="8 9">
    <name type="scientific">Thalassospira tepidiphila MCCC 1A03514</name>
    <dbReference type="NCBI Taxonomy" id="1177930"/>
    <lineage>
        <taxon>Bacteria</taxon>
        <taxon>Pseudomonadati</taxon>
        <taxon>Pseudomonadota</taxon>
        <taxon>Alphaproteobacteria</taxon>
        <taxon>Rhodospirillales</taxon>
        <taxon>Thalassospiraceae</taxon>
        <taxon>Thalassospira</taxon>
    </lineage>
</organism>
<feature type="transmembrane region" description="Helical" evidence="6">
    <location>
        <begin position="494"/>
        <end position="517"/>
    </location>
</feature>
<keyword evidence="3 6" id="KW-0812">Transmembrane</keyword>
<comment type="subcellular location">
    <subcellularLocation>
        <location evidence="1">Cell membrane</location>
        <topology evidence="1">Multi-pass membrane protein</topology>
    </subcellularLocation>
</comment>
<evidence type="ECO:0000256" key="1">
    <source>
        <dbReference type="ARBA" id="ARBA00004651"/>
    </source>
</evidence>
<comment type="caution">
    <text evidence="8">The sequence shown here is derived from an EMBL/GenBank/DDBJ whole genome shotgun (WGS) entry which is preliminary data.</text>
</comment>
<feature type="transmembrane region" description="Helical" evidence="6">
    <location>
        <begin position="732"/>
        <end position="758"/>
    </location>
</feature>
<evidence type="ECO:0000313" key="8">
    <source>
        <dbReference type="EMBL" id="OAZ09887.1"/>
    </source>
</evidence>
<evidence type="ECO:0000256" key="4">
    <source>
        <dbReference type="ARBA" id="ARBA00022989"/>
    </source>
</evidence>
<dbReference type="EMBL" id="JPVZ01000004">
    <property type="protein sequence ID" value="OAZ09887.1"/>
    <property type="molecule type" value="Genomic_DNA"/>
</dbReference>
<dbReference type="PANTHER" id="PTHR30287:SF1">
    <property type="entry name" value="INNER MEMBRANE PROTEIN"/>
    <property type="match status" value="1"/>
</dbReference>
<gene>
    <name evidence="8" type="ORF">TH4_11955</name>
</gene>
<feature type="transmembrane region" description="Helical" evidence="6">
    <location>
        <begin position="416"/>
        <end position="435"/>
    </location>
</feature>
<evidence type="ECO:0000256" key="5">
    <source>
        <dbReference type="ARBA" id="ARBA00023136"/>
    </source>
</evidence>
<dbReference type="InterPro" id="IPR003838">
    <property type="entry name" value="ABC3_permease_C"/>
</dbReference>
<feature type="domain" description="ABC3 transporter permease C-terminal" evidence="7">
    <location>
        <begin position="276"/>
        <end position="389"/>
    </location>
</feature>
<dbReference type="Pfam" id="PF02687">
    <property type="entry name" value="FtsX"/>
    <property type="match status" value="1"/>
</dbReference>
<protein>
    <recommendedName>
        <fullName evidence="7">ABC3 transporter permease C-terminal domain-containing protein</fullName>
    </recommendedName>
</protein>
<feature type="transmembrane region" description="Helical" evidence="6">
    <location>
        <begin position="824"/>
        <end position="847"/>
    </location>
</feature>
<feature type="transmembrane region" description="Helical" evidence="6">
    <location>
        <begin position="363"/>
        <end position="382"/>
    </location>
</feature>
<keyword evidence="2" id="KW-1003">Cell membrane</keyword>
<evidence type="ECO:0000313" key="9">
    <source>
        <dbReference type="Proteomes" id="UP000094009"/>
    </source>
</evidence>
<evidence type="ECO:0000256" key="2">
    <source>
        <dbReference type="ARBA" id="ARBA00022475"/>
    </source>
</evidence>